<dbReference type="Proteomes" id="UP000701801">
    <property type="component" value="Unassembled WGS sequence"/>
</dbReference>
<comment type="caution">
    <text evidence="1">The sequence shown here is derived from an EMBL/GenBank/DDBJ whole genome shotgun (WGS) entry which is preliminary data.</text>
</comment>
<gene>
    <name evidence="1" type="ORF">HYALB_00013689</name>
</gene>
<dbReference type="EMBL" id="CAJVRM010000382">
    <property type="protein sequence ID" value="CAG8980364.1"/>
    <property type="molecule type" value="Genomic_DNA"/>
</dbReference>
<dbReference type="AlphaFoldDB" id="A0A9N9LXP5"/>
<proteinExistence type="predicted"/>
<name>A0A9N9LXP5_9HELO</name>
<sequence length="98" mass="11614">MPWDTDQSRLDWWYLRYPNNAEGRMVDALHHLAVQVTHLFGKRGVAARIINRKTREYVVQWKWEDLQGKVLELNENVVDVDRKEFHDVWGGLPGEAWG</sequence>
<evidence type="ECO:0000313" key="1">
    <source>
        <dbReference type="EMBL" id="CAG8980364.1"/>
    </source>
</evidence>
<organism evidence="1 2">
    <name type="scientific">Hymenoscyphus albidus</name>
    <dbReference type="NCBI Taxonomy" id="595503"/>
    <lineage>
        <taxon>Eukaryota</taxon>
        <taxon>Fungi</taxon>
        <taxon>Dikarya</taxon>
        <taxon>Ascomycota</taxon>
        <taxon>Pezizomycotina</taxon>
        <taxon>Leotiomycetes</taxon>
        <taxon>Helotiales</taxon>
        <taxon>Helotiaceae</taxon>
        <taxon>Hymenoscyphus</taxon>
    </lineage>
</organism>
<evidence type="ECO:0000313" key="2">
    <source>
        <dbReference type="Proteomes" id="UP000701801"/>
    </source>
</evidence>
<protein>
    <submittedName>
        <fullName evidence="1">Uncharacterized protein</fullName>
    </submittedName>
</protein>
<reference evidence="1" key="1">
    <citation type="submission" date="2021-07" db="EMBL/GenBank/DDBJ databases">
        <authorList>
            <person name="Durling M."/>
        </authorList>
    </citation>
    <scope>NUCLEOTIDE SEQUENCE</scope>
</reference>
<accession>A0A9N9LXP5</accession>
<keyword evidence="2" id="KW-1185">Reference proteome</keyword>